<evidence type="ECO:0000313" key="7">
    <source>
        <dbReference type="Proteomes" id="UP000694523"/>
    </source>
</evidence>
<dbReference type="CDD" id="cd01852">
    <property type="entry name" value="AIG1"/>
    <property type="match status" value="1"/>
</dbReference>
<feature type="region of interest" description="Disordered" evidence="4">
    <location>
        <begin position="259"/>
        <end position="289"/>
    </location>
</feature>
<protein>
    <recommendedName>
        <fullName evidence="5">AIG1-type G domain-containing protein</fullName>
    </recommendedName>
</protein>
<dbReference type="Gene3D" id="3.40.50.300">
    <property type="entry name" value="P-loop containing nucleotide triphosphate hydrolases"/>
    <property type="match status" value="1"/>
</dbReference>
<reference evidence="6" key="2">
    <citation type="submission" date="2025-09" db="UniProtKB">
        <authorList>
            <consortium name="Ensembl"/>
        </authorList>
    </citation>
    <scope>IDENTIFICATION</scope>
</reference>
<feature type="domain" description="AIG1-type G" evidence="5">
    <location>
        <begin position="33"/>
        <end position="219"/>
    </location>
</feature>
<evidence type="ECO:0000256" key="4">
    <source>
        <dbReference type="SAM" id="MobiDB-lite"/>
    </source>
</evidence>
<name>A0A8C6UQX2_9GOBI</name>
<dbReference type="GO" id="GO:0005525">
    <property type="term" value="F:GTP binding"/>
    <property type="evidence" value="ECO:0007669"/>
    <property type="project" value="UniProtKB-KW"/>
</dbReference>
<evidence type="ECO:0000259" key="5">
    <source>
        <dbReference type="PROSITE" id="PS51720"/>
    </source>
</evidence>
<sequence length="337" mass="39207">MLCNSRLSTTGCDCHFVAITFSHFLGTQKHPSADCLRITLVGRSGHGKSSSGNTVLGRTQFHAVAEVDGRRITVVDTPGLFDNRMSNDEVIDEMTKCISLLAPGPHVFLLVLELRRFTEEMYKTIDLIKKSFGKESQKYTMSLFTHGDKLEGEISILEYMRHDSSLKKVVSDCGNRFHVFNNRDKTNVSQVKELLKKIDAMVEENGGGCFTNDMFQHAEVTIKKEMERIMKEKEEEMRREREEMERKYQQEMEDIKLQMEKQKEQTEKDRKQREQELREKEERLRWKRSSERKNRKEGRVVAKKFYTPSGTDLFVCICVVDVSCLVLWEGEGFFMNL</sequence>
<dbReference type="PROSITE" id="PS51720">
    <property type="entry name" value="G_AIG1"/>
    <property type="match status" value="1"/>
</dbReference>
<keyword evidence="2" id="KW-0547">Nucleotide-binding</keyword>
<evidence type="ECO:0000256" key="3">
    <source>
        <dbReference type="ARBA" id="ARBA00023134"/>
    </source>
</evidence>
<keyword evidence="7" id="KW-1185">Reference proteome</keyword>
<organism evidence="6 7">
    <name type="scientific">Neogobius melanostomus</name>
    <name type="common">round goby</name>
    <dbReference type="NCBI Taxonomy" id="47308"/>
    <lineage>
        <taxon>Eukaryota</taxon>
        <taxon>Metazoa</taxon>
        <taxon>Chordata</taxon>
        <taxon>Craniata</taxon>
        <taxon>Vertebrata</taxon>
        <taxon>Euteleostomi</taxon>
        <taxon>Actinopterygii</taxon>
        <taxon>Neopterygii</taxon>
        <taxon>Teleostei</taxon>
        <taxon>Neoteleostei</taxon>
        <taxon>Acanthomorphata</taxon>
        <taxon>Gobiaria</taxon>
        <taxon>Gobiiformes</taxon>
        <taxon>Gobioidei</taxon>
        <taxon>Gobiidae</taxon>
        <taxon>Benthophilinae</taxon>
        <taxon>Neogobiini</taxon>
        <taxon>Neogobius</taxon>
    </lineage>
</organism>
<evidence type="ECO:0000256" key="1">
    <source>
        <dbReference type="ARBA" id="ARBA00008535"/>
    </source>
</evidence>
<dbReference type="Ensembl" id="ENSNMLT00000040780.1">
    <property type="protein sequence ID" value="ENSNMLP00000036608.1"/>
    <property type="gene ID" value="ENSNMLG00000022690.1"/>
</dbReference>
<reference evidence="6" key="1">
    <citation type="submission" date="2025-08" db="UniProtKB">
        <authorList>
            <consortium name="Ensembl"/>
        </authorList>
    </citation>
    <scope>IDENTIFICATION</scope>
</reference>
<proteinExistence type="inferred from homology"/>
<dbReference type="FunFam" id="3.40.50.300:FF:000366">
    <property type="entry name" value="GTPase, IMAP family member 2"/>
    <property type="match status" value="1"/>
</dbReference>
<dbReference type="PANTHER" id="PTHR10903:SF188">
    <property type="entry name" value="GTPASE IMAP FAMILY MEMBER 2-LIKE-RELATED"/>
    <property type="match status" value="1"/>
</dbReference>
<dbReference type="InterPro" id="IPR027417">
    <property type="entry name" value="P-loop_NTPase"/>
</dbReference>
<dbReference type="AlphaFoldDB" id="A0A8C6UQX2"/>
<dbReference type="Pfam" id="PF04548">
    <property type="entry name" value="AIG1"/>
    <property type="match status" value="1"/>
</dbReference>
<evidence type="ECO:0000313" key="6">
    <source>
        <dbReference type="Ensembl" id="ENSNMLP00000036608.1"/>
    </source>
</evidence>
<keyword evidence="3" id="KW-0342">GTP-binding</keyword>
<dbReference type="Proteomes" id="UP000694523">
    <property type="component" value="Unplaced"/>
</dbReference>
<evidence type="ECO:0000256" key="2">
    <source>
        <dbReference type="ARBA" id="ARBA00022741"/>
    </source>
</evidence>
<accession>A0A8C6UQX2</accession>
<dbReference type="PANTHER" id="PTHR10903">
    <property type="entry name" value="GTPASE, IMAP FAMILY MEMBER-RELATED"/>
    <property type="match status" value="1"/>
</dbReference>
<dbReference type="InterPro" id="IPR006703">
    <property type="entry name" value="G_AIG1"/>
</dbReference>
<dbReference type="InterPro" id="IPR045058">
    <property type="entry name" value="GIMA/IAN/Toc"/>
</dbReference>
<comment type="similarity">
    <text evidence="1">Belongs to the TRAFAC class TrmE-Era-EngA-EngB-Septin-like GTPase superfamily. AIG1/Toc34/Toc159-like paraseptin GTPase family. IAN subfamily.</text>
</comment>
<dbReference type="SUPFAM" id="SSF52540">
    <property type="entry name" value="P-loop containing nucleoside triphosphate hydrolases"/>
    <property type="match status" value="1"/>
</dbReference>